<dbReference type="EC" id="3.2.1.4" evidence="10"/>
<evidence type="ECO:0000259" key="9">
    <source>
        <dbReference type="Pfam" id="PF00150"/>
    </source>
</evidence>
<keyword evidence="2 7" id="KW-0378">Hydrolase</keyword>
<evidence type="ECO:0000256" key="7">
    <source>
        <dbReference type="RuleBase" id="RU361153"/>
    </source>
</evidence>
<dbReference type="InterPro" id="IPR017853">
    <property type="entry name" value="GH"/>
</dbReference>
<feature type="region of interest" description="Disordered" evidence="8">
    <location>
        <begin position="48"/>
        <end position="113"/>
    </location>
</feature>
<protein>
    <submittedName>
        <fullName evidence="10">Endoglucanase A</fullName>
        <ecNumber evidence="10">3.2.1.4</ecNumber>
    </submittedName>
</protein>
<name>B0MJP7_9FIRM</name>
<keyword evidence="3" id="KW-0136">Cellulose degradation</keyword>
<dbReference type="AlphaFoldDB" id="B0MJP7"/>
<keyword evidence="4" id="KW-0119">Carbohydrate metabolism</keyword>
<feature type="compositionally biased region" description="Low complexity" evidence="8">
    <location>
        <begin position="48"/>
        <end position="110"/>
    </location>
</feature>
<feature type="region of interest" description="Disordered" evidence="8">
    <location>
        <begin position="1"/>
        <end position="22"/>
    </location>
</feature>
<keyword evidence="5 7" id="KW-0326">Glycosidase</keyword>
<evidence type="ECO:0000256" key="1">
    <source>
        <dbReference type="ARBA" id="ARBA00005641"/>
    </source>
</evidence>
<comment type="caution">
    <text evidence="10">The sequence shown here is derived from an EMBL/GenBank/DDBJ whole genome shotgun (WGS) entry which is preliminary data.</text>
</comment>
<evidence type="ECO:0000313" key="11">
    <source>
        <dbReference type="Proteomes" id="UP000005326"/>
    </source>
</evidence>
<dbReference type="GO" id="GO:0005576">
    <property type="term" value="C:extracellular region"/>
    <property type="evidence" value="ECO:0007669"/>
    <property type="project" value="TreeGrafter"/>
</dbReference>
<feature type="compositionally biased region" description="Basic residues" evidence="8">
    <location>
        <begin position="11"/>
        <end position="22"/>
    </location>
</feature>
<dbReference type="EMBL" id="ABCA03000011">
    <property type="protein sequence ID" value="EDS02085.1"/>
    <property type="molecule type" value="Genomic_DNA"/>
</dbReference>
<evidence type="ECO:0000256" key="3">
    <source>
        <dbReference type="ARBA" id="ARBA00023001"/>
    </source>
</evidence>
<dbReference type="PANTHER" id="PTHR31297">
    <property type="entry name" value="GLUCAN ENDO-1,6-BETA-GLUCOSIDASE B"/>
    <property type="match status" value="1"/>
</dbReference>
<evidence type="ECO:0000256" key="5">
    <source>
        <dbReference type="ARBA" id="ARBA00023295"/>
    </source>
</evidence>
<evidence type="ECO:0000256" key="2">
    <source>
        <dbReference type="ARBA" id="ARBA00022801"/>
    </source>
</evidence>
<dbReference type="PANTHER" id="PTHR31297:SF41">
    <property type="entry name" value="ENDOGLUCANASE, PUTATIVE (AFU_ORTHOLOGUE AFUA_5G01830)-RELATED"/>
    <property type="match status" value="1"/>
</dbReference>
<dbReference type="CAZy" id="GH5">
    <property type="family name" value="Glycoside Hydrolase Family 5"/>
</dbReference>
<dbReference type="Gene3D" id="3.20.20.80">
    <property type="entry name" value="Glycosidases"/>
    <property type="match status" value="1"/>
</dbReference>
<evidence type="ECO:0000256" key="8">
    <source>
        <dbReference type="SAM" id="MobiDB-lite"/>
    </source>
</evidence>
<feature type="domain" description="Glycoside hydrolase family 5" evidence="9">
    <location>
        <begin position="138"/>
        <end position="442"/>
    </location>
</feature>
<evidence type="ECO:0000313" key="10">
    <source>
        <dbReference type="EMBL" id="EDS02085.1"/>
    </source>
</evidence>
<dbReference type="GO" id="GO:0008810">
    <property type="term" value="F:cellulase activity"/>
    <property type="evidence" value="ECO:0007669"/>
    <property type="project" value="UniProtKB-EC"/>
</dbReference>
<dbReference type="GO" id="GO:0030245">
    <property type="term" value="P:cellulose catabolic process"/>
    <property type="evidence" value="ECO:0007669"/>
    <property type="project" value="UniProtKB-KW"/>
</dbReference>
<dbReference type="InterPro" id="IPR001547">
    <property type="entry name" value="Glyco_hydro_5"/>
</dbReference>
<organism evidence="10 11">
    <name type="scientific">[Eubacterium] siraeum DSM 15702</name>
    <dbReference type="NCBI Taxonomy" id="428128"/>
    <lineage>
        <taxon>Bacteria</taxon>
        <taxon>Bacillati</taxon>
        <taxon>Bacillota</taxon>
        <taxon>Clostridia</taxon>
        <taxon>Eubacteriales</taxon>
        <taxon>Oscillospiraceae</taxon>
        <taxon>Oscillospiraceae incertae sedis</taxon>
    </lineage>
</organism>
<reference evidence="10" key="1">
    <citation type="submission" date="2007-10" db="EMBL/GenBank/DDBJ databases">
        <authorList>
            <person name="Fulton L."/>
            <person name="Clifton S."/>
            <person name="Fulton B."/>
            <person name="Xu J."/>
            <person name="Minx P."/>
            <person name="Pepin K.H."/>
            <person name="Johnson M."/>
            <person name="Thiruvilangam P."/>
            <person name="Bhonagiri V."/>
            <person name="Nash W.E."/>
            <person name="Mardis E.R."/>
            <person name="Wilson R.K."/>
        </authorList>
    </citation>
    <scope>NUCLEOTIDE SEQUENCE [LARGE SCALE GENOMIC DNA]</scope>
    <source>
        <strain evidence="10">DSM 15702</strain>
    </source>
</reference>
<dbReference type="Pfam" id="PF00150">
    <property type="entry name" value="Cellulase"/>
    <property type="match status" value="1"/>
</dbReference>
<comment type="similarity">
    <text evidence="1 7">Belongs to the glycosyl hydrolase 5 (cellulase A) family.</text>
</comment>
<keyword evidence="11" id="KW-1185">Reference proteome</keyword>
<gene>
    <name evidence="10" type="primary">celA</name>
    <name evidence="10" type="ORF">EUBSIR_00022</name>
</gene>
<sequence>MIDTIKNGCPHIKKTGSQKRKVPMKKRMLAAILSGIMVITGISACSGNAATSSENSSASTTTATTTTNTTKAETTAATTTTKAETTTTTVATTTTTTTATQNPEPAPAATKGDSVQFSQNLMPGWNLGNQLEANSGGTPSETTWGNPVITEKLIKQVKAQGFKSIRIPVSYLSKIGAGPNYTIDSKWLDRVQEVVDMCINNGLYAIINIHGDGYYSVKGGWLLCGESASEQKTIKAKYEKVWEQIAKRFKNYDDHLVFESMNEEYDGTYNNPNPEYYNNINAYNQIFVDTVRKAGGKNNNRYLLIPGWNTDINFTTGDCDTYTMEAKFVIPNDSRIMISVHYYTPWEFCGEEGYDTFYKWGDSVKKFVKRRQSETLVNRQFDKLYNAFIKNGYGVVIGEYGSIDRTHKDKSNTTYRAYFAEYVNYAAHQRNIVTVYWDNGYNGKHGFGLFDRTKCTVTQPEIIKGIINGAKATKAPAAPTE</sequence>
<dbReference type="InterPro" id="IPR050386">
    <property type="entry name" value="Glycosyl_hydrolase_5"/>
</dbReference>
<evidence type="ECO:0000256" key="4">
    <source>
        <dbReference type="ARBA" id="ARBA00023277"/>
    </source>
</evidence>
<accession>B0MJP7</accession>
<proteinExistence type="inferred from homology"/>
<dbReference type="GO" id="GO:0009986">
    <property type="term" value="C:cell surface"/>
    <property type="evidence" value="ECO:0007669"/>
    <property type="project" value="TreeGrafter"/>
</dbReference>
<keyword evidence="6" id="KW-0624">Polysaccharide degradation</keyword>
<reference evidence="10" key="2">
    <citation type="submission" date="2014-06" db="EMBL/GenBank/DDBJ databases">
        <title>Draft genome sequence of Eubacterium siraeum (DSM 15702).</title>
        <authorList>
            <person name="Sudarsanam P."/>
            <person name="Ley R."/>
            <person name="Guruge J."/>
            <person name="Turnbaugh P.J."/>
            <person name="Mahowald M."/>
            <person name="Liep D."/>
            <person name="Gordon J."/>
        </authorList>
    </citation>
    <scope>NUCLEOTIDE SEQUENCE</scope>
    <source>
        <strain evidence="10">DSM 15702</strain>
    </source>
</reference>
<dbReference type="Proteomes" id="UP000005326">
    <property type="component" value="Unassembled WGS sequence"/>
</dbReference>
<dbReference type="SUPFAM" id="SSF51445">
    <property type="entry name" value="(Trans)glycosidases"/>
    <property type="match status" value="1"/>
</dbReference>
<dbReference type="GO" id="GO:0008422">
    <property type="term" value="F:beta-glucosidase activity"/>
    <property type="evidence" value="ECO:0007669"/>
    <property type="project" value="TreeGrafter"/>
</dbReference>
<evidence type="ECO:0000256" key="6">
    <source>
        <dbReference type="ARBA" id="ARBA00023326"/>
    </source>
</evidence>